<dbReference type="Gene3D" id="3.30.1050.10">
    <property type="entry name" value="SCP2 sterol-binding domain"/>
    <property type="match status" value="1"/>
</dbReference>
<name>A0A1Y3Z097_9BACE</name>
<dbReference type="Gene3D" id="3.40.630.30">
    <property type="match status" value="1"/>
</dbReference>
<sequence length="343" mass="38621">MIKGETMREKVKNLWKLCFNDSDEFTDMYFRLRYSNDVNIAIQSGEEVIAALQMLPYPMTFGKNEIKTGYVSGACTHPDYRNRGAMRELLSQAFTRMLHNDMAVSTLIPAEPWLFGYYASMGYAPVFRYSSTIFTASEVTTANEAVVLNKINDYQEEVYRYLDRKLRERPYCIQHTETDFRVILADLQLGKGCVYILKQGDKIPALAIVYPAGSTWQAGEVVAETPEMHSLLLQRICGQLNIPSIRVIAPAAAGQNPQVLGMARIINAKTVLQQYAAEHPEQEMSIALTDPQISANNGYYYLNNGKCMNSAKRLPGSHLALTIGELTEKILSSLHPYMSLMLN</sequence>
<gene>
    <name evidence="2" type="ORF">B5F97_14600</name>
</gene>
<dbReference type="PANTHER" id="PTHR37817">
    <property type="entry name" value="N-ACETYLTRANSFERASE EIS"/>
    <property type="match status" value="1"/>
</dbReference>
<evidence type="ECO:0000259" key="1">
    <source>
        <dbReference type="PROSITE" id="PS51186"/>
    </source>
</evidence>
<dbReference type="PROSITE" id="PS51186">
    <property type="entry name" value="GNAT"/>
    <property type="match status" value="1"/>
</dbReference>
<dbReference type="PANTHER" id="PTHR37817:SF1">
    <property type="entry name" value="N-ACETYLTRANSFERASE EIS"/>
    <property type="match status" value="1"/>
</dbReference>
<feature type="domain" description="N-acetyltransferase" evidence="1">
    <location>
        <begin position="1"/>
        <end position="153"/>
    </location>
</feature>
<dbReference type="InterPro" id="IPR016181">
    <property type="entry name" value="Acyl_CoA_acyltransferase"/>
</dbReference>
<accession>A0A1Y3Z097</accession>
<dbReference type="SUPFAM" id="SSF55718">
    <property type="entry name" value="SCP-like"/>
    <property type="match status" value="1"/>
</dbReference>
<reference evidence="3" key="1">
    <citation type="submission" date="2017-04" db="EMBL/GenBank/DDBJ databases">
        <title>Function of individual gut microbiota members based on whole genome sequencing of pure cultures obtained from chicken caecum.</title>
        <authorList>
            <person name="Medvecky M."/>
            <person name="Cejkova D."/>
            <person name="Polansky O."/>
            <person name="Karasova D."/>
            <person name="Kubasova T."/>
            <person name="Cizek A."/>
            <person name="Rychlik I."/>
        </authorList>
    </citation>
    <scope>NUCLEOTIDE SEQUENCE [LARGE SCALE GENOMIC DNA]</scope>
    <source>
        <strain evidence="3">An43</strain>
    </source>
</reference>
<dbReference type="RefSeq" id="WP_087426689.1">
    <property type="nucleotide sequence ID" value="NZ_CAMMFP010000006.1"/>
</dbReference>
<dbReference type="InterPro" id="IPR000182">
    <property type="entry name" value="GNAT_dom"/>
</dbReference>
<organism evidence="2 3">
    <name type="scientific">Bacteroides clarus</name>
    <dbReference type="NCBI Taxonomy" id="626929"/>
    <lineage>
        <taxon>Bacteria</taxon>
        <taxon>Pseudomonadati</taxon>
        <taxon>Bacteroidota</taxon>
        <taxon>Bacteroidia</taxon>
        <taxon>Bacteroidales</taxon>
        <taxon>Bacteroidaceae</taxon>
        <taxon>Bacteroides</taxon>
    </lineage>
</organism>
<dbReference type="Proteomes" id="UP000195386">
    <property type="component" value="Unassembled WGS sequence"/>
</dbReference>
<dbReference type="GO" id="GO:0034069">
    <property type="term" value="F:aminoglycoside N-acetyltransferase activity"/>
    <property type="evidence" value="ECO:0007669"/>
    <property type="project" value="TreeGrafter"/>
</dbReference>
<dbReference type="SUPFAM" id="SSF55729">
    <property type="entry name" value="Acyl-CoA N-acyltransferases (Nat)"/>
    <property type="match status" value="1"/>
</dbReference>
<dbReference type="GO" id="GO:0030649">
    <property type="term" value="P:aminoglycoside antibiotic catabolic process"/>
    <property type="evidence" value="ECO:0007669"/>
    <property type="project" value="TreeGrafter"/>
</dbReference>
<dbReference type="CDD" id="cd04301">
    <property type="entry name" value="NAT_SF"/>
    <property type="match status" value="1"/>
</dbReference>
<dbReference type="Pfam" id="PF13527">
    <property type="entry name" value="Acetyltransf_9"/>
    <property type="match status" value="1"/>
</dbReference>
<dbReference type="InterPro" id="IPR051554">
    <property type="entry name" value="Acetyltransferase_Eis"/>
</dbReference>
<protein>
    <submittedName>
        <fullName evidence="2">GNAT family N-acetyltransferase</fullName>
    </submittedName>
</protein>
<comment type="caution">
    <text evidence="2">The sequence shown here is derived from an EMBL/GenBank/DDBJ whole genome shotgun (WGS) entry which is preliminary data.</text>
</comment>
<dbReference type="InterPro" id="IPR036527">
    <property type="entry name" value="SCP2_sterol-bd_dom_sf"/>
</dbReference>
<dbReference type="EMBL" id="NFII01000016">
    <property type="protein sequence ID" value="OUN99970.1"/>
    <property type="molecule type" value="Genomic_DNA"/>
</dbReference>
<evidence type="ECO:0000313" key="2">
    <source>
        <dbReference type="EMBL" id="OUN99970.1"/>
    </source>
</evidence>
<dbReference type="AlphaFoldDB" id="A0A1Y3Z097"/>
<keyword evidence="2" id="KW-0808">Transferase</keyword>
<evidence type="ECO:0000313" key="3">
    <source>
        <dbReference type="Proteomes" id="UP000195386"/>
    </source>
</evidence>
<proteinExistence type="predicted"/>